<feature type="domain" description="Alpha-type protein kinase" evidence="4">
    <location>
        <begin position="22"/>
        <end position="272"/>
    </location>
</feature>
<dbReference type="SUPFAM" id="SSF56112">
    <property type="entry name" value="Protein kinase-like (PK-like)"/>
    <property type="match status" value="1"/>
</dbReference>
<dbReference type="Pfam" id="PF02816">
    <property type="entry name" value="Alpha_kinase"/>
    <property type="match status" value="1"/>
</dbReference>
<dbReference type="Gene3D" id="3.20.200.10">
    <property type="entry name" value="MHCK/EF2 kinase"/>
    <property type="match status" value="1"/>
</dbReference>
<keyword evidence="2" id="KW-0808">Transferase</keyword>
<sequence length="285" mass="31957">MNLAELYLYLEALILIPEVHPIFEETTGCKVPDFILLTKDQKSVRRSSSTKKATLRNMLEGLFKGQPYAFKRFKDVGLGKDTVQRLQLGWFYAEFERRAKLGNIQIEVLRVIECLLAFELTPQKVDPSVVSGYKDVDINITDVPMTWLMESFYTTKEPIFGLLHYAEFSHPGPQKWSGTNQHPSHPKSSVGSTANAFTHFVYATSFGTIAIANIQMLPARIGNTAADVMFDLTTHTTEGNSRVGDHGTSGLTTFRQEHECVSHCNKLNLGDLVDPDAEEPENDDL</sequence>
<reference evidence="5" key="1">
    <citation type="submission" date="2023-03" db="EMBL/GenBank/DDBJ databases">
        <title>Massive genome expansion in bonnet fungi (Mycena s.s.) driven by repeated elements and novel gene families across ecological guilds.</title>
        <authorList>
            <consortium name="Lawrence Berkeley National Laboratory"/>
            <person name="Harder C.B."/>
            <person name="Miyauchi S."/>
            <person name="Viragh M."/>
            <person name="Kuo A."/>
            <person name="Thoen E."/>
            <person name="Andreopoulos B."/>
            <person name="Lu D."/>
            <person name="Skrede I."/>
            <person name="Drula E."/>
            <person name="Henrissat B."/>
            <person name="Morin E."/>
            <person name="Kohler A."/>
            <person name="Barry K."/>
            <person name="LaButti K."/>
            <person name="Morin E."/>
            <person name="Salamov A."/>
            <person name="Lipzen A."/>
            <person name="Mereny Z."/>
            <person name="Hegedus B."/>
            <person name="Baldrian P."/>
            <person name="Stursova M."/>
            <person name="Weitz H."/>
            <person name="Taylor A."/>
            <person name="Grigoriev I.V."/>
            <person name="Nagy L.G."/>
            <person name="Martin F."/>
            <person name="Kauserud H."/>
        </authorList>
    </citation>
    <scope>NUCLEOTIDE SEQUENCE</scope>
    <source>
        <strain evidence="5">CBHHK002</strain>
    </source>
</reference>
<evidence type="ECO:0000256" key="3">
    <source>
        <dbReference type="ARBA" id="ARBA00022777"/>
    </source>
</evidence>
<dbReference type="PROSITE" id="PS51158">
    <property type="entry name" value="ALPHA_KINASE"/>
    <property type="match status" value="1"/>
</dbReference>
<dbReference type="EMBL" id="JARIHO010000015">
    <property type="protein sequence ID" value="KAJ7349830.1"/>
    <property type="molecule type" value="Genomic_DNA"/>
</dbReference>
<keyword evidence="1" id="KW-0723">Serine/threonine-protein kinase</keyword>
<dbReference type="Proteomes" id="UP001218218">
    <property type="component" value="Unassembled WGS sequence"/>
</dbReference>
<keyword evidence="3" id="KW-0418">Kinase</keyword>
<evidence type="ECO:0000313" key="5">
    <source>
        <dbReference type="EMBL" id="KAJ7349830.1"/>
    </source>
</evidence>
<dbReference type="AlphaFoldDB" id="A0AAD7A5A0"/>
<evidence type="ECO:0000313" key="6">
    <source>
        <dbReference type="Proteomes" id="UP001218218"/>
    </source>
</evidence>
<dbReference type="GO" id="GO:0005524">
    <property type="term" value="F:ATP binding"/>
    <property type="evidence" value="ECO:0007669"/>
    <property type="project" value="InterPro"/>
</dbReference>
<proteinExistence type="predicted"/>
<organism evidence="5 6">
    <name type="scientific">Mycena albidolilacea</name>
    <dbReference type="NCBI Taxonomy" id="1033008"/>
    <lineage>
        <taxon>Eukaryota</taxon>
        <taxon>Fungi</taxon>
        <taxon>Dikarya</taxon>
        <taxon>Basidiomycota</taxon>
        <taxon>Agaricomycotina</taxon>
        <taxon>Agaricomycetes</taxon>
        <taxon>Agaricomycetidae</taxon>
        <taxon>Agaricales</taxon>
        <taxon>Marasmiineae</taxon>
        <taxon>Mycenaceae</taxon>
        <taxon>Mycena</taxon>
    </lineage>
</organism>
<protein>
    <recommendedName>
        <fullName evidence="4">Alpha-type protein kinase domain-containing protein</fullName>
    </recommendedName>
</protein>
<accession>A0AAD7A5A0</accession>
<dbReference type="InterPro" id="IPR004166">
    <property type="entry name" value="a-kinase_dom"/>
</dbReference>
<name>A0AAD7A5A0_9AGAR</name>
<dbReference type="InterPro" id="IPR011009">
    <property type="entry name" value="Kinase-like_dom_sf"/>
</dbReference>
<keyword evidence="6" id="KW-1185">Reference proteome</keyword>
<evidence type="ECO:0000259" key="4">
    <source>
        <dbReference type="PROSITE" id="PS51158"/>
    </source>
</evidence>
<evidence type="ECO:0000256" key="2">
    <source>
        <dbReference type="ARBA" id="ARBA00022679"/>
    </source>
</evidence>
<evidence type="ECO:0000256" key="1">
    <source>
        <dbReference type="ARBA" id="ARBA00022527"/>
    </source>
</evidence>
<dbReference type="GO" id="GO:0004674">
    <property type="term" value="F:protein serine/threonine kinase activity"/>
    <property type="evidence" value="ECO:0007669"/>
    <property type="project" value="UniProtKB-KW"/>
</dbReference>
<gene>
    <name evidence="5" type="ORF">DFH08DRAFT_807169</name>
</gene>
<comment type="caution">
    <text evidence="5">The sequence shown here is derived from an EMBL/GenBank/DDBJ whole genome shotgun (WGS) entry which is preliminary data.</text>
</comment>